<dbReference type="EMBL" id="JBHRSX010000029">
    <property type="protein sequence ID" value="MFC3202699.1"/>
    <property type="molecule type" value="Genomic_DNA"/>
</dbReference>
<dbReference type="InterPro" id="IPR025474">
    <property type="entry name" value="DUF4325"/>
</dbReference>
<sequence>MDSNDVLKGLKKQMYVANSEVIAVPNGFSFKEQGAYDFDSLISFFDWSHKNKHVTIDLTRCNNANYQALSLLVLYAWKLKSQGCRVKFEESDSINGASEMFRRLGARGTFTVLTHEHQNFIGNQYKPLFAIRNSADFKKVIEAAESYTEDFNVEFTKTLRYVLSELLYNTLEHGQSHYEYAKKSYRIPSLCQFSWFKNKREVSFIIADSGIGIKEHLEQAFPGQESHEDAIMNAMRPKVSGTFGRNDPYKDKNNAGIGLFLSTNIVRRLNAEMHIVSGNGIVHISPRDITNRKLKSYWPGTLVLVTIKVGREEHGEKLDEMLQNFREEALREQKAADGSEKNEYYNVHIANYFGFYAEDKEAAIRFRNERIFPALEQKKKIRLDFAGIESSPHSFLSALLASPIKSLGMKAYKAIKIINATPDIRETVDFIMDENTD</sequence>
<dbReference type="InterPro" id="IPR036890">
    <property type="entry name" value="HATPase_C_sf"/>
</dbReference>
<dbReference type="Pfam" id="PF13581">
    <property type="entry name" value="HATPase_c_2"/>
    <property type="match status" value="1"/>
</dbReference>
<evidence type="ECO:0000313" key="4">
    <source>
        <dbReference type="Proteomes" id="UP001595477"/>
    </source>
</evidence>
<dbReference type="Gene3D" id="3.30.565.10">
    <property type="entry name" value="Histidine kinase-like ATPase, C-terminal domain"/>
    <property type="match status" value="1"/>
</dbReference>
<feature type="domain" description="Histidine kinase/HSP90-like ATPase" evidence="1">
    <location>
        <begin position="139"/>
        <end position="270"/>
    </location>
</feature>
<evidence type="ECO:0000259" key="1">
    <source>
        <dbReference type="Pfam" id="PF13581"/>
    </source>
</evidence>
<proteinExistence type="predicted"/>
<dbReference type="RefSeq" id="WP_123324905.1">
    <property type="nucleotide sequence ID" value="NZ_JBHRSX010000029.1"/>
</dbReference>
<dbReference type="Proteomes" id="UP001595477">
    <property type="component" value="Unassembled WGS sequence"/>
</dbReference>
<organism evidence="3 4">
    <name type="scientific">Alteromonas oceani</name>
    <dbReference type="NCBI Taxonomy" id="2071609"/>
    <lineage>
        <taxon>Bacteria</taxon>
        <taxon>Pseudomonadati</taxon>
        <taxon>Pseudomonadota</taxon>
        <taxon>Gammaproteobacteria</taxon>
        <taxon>Alteromonadales</taxon>
        <taxon>Alteromonadaceae</taxon>
        <taxon>Alteromonas/Salinimonas group</taxon>
        <taxon>Alteromonas</taxon>
    </lineage>
</organism>
<comment type="caution">
    <text evidence="3">The sequence shown here is derived from an EMBL/GenBank/DDBJ whole genome shotgun (WGS) entry which is preliminary data.</text>
</comment>
<accession>A0ABV7JX88</accession>
<name>A0ABV7JX88_9ALTE</name>
<dbReference type="Pfam" id="PF14213">
    <property type="entry name" value="DUF4325"/>
    <property type="match status" value="1"/>
</dbReference>
<dbReference type="InterPro" id="IPR003594">
    <property type="entry name" value="HATPase_dom"/>
</dbReference>
<reference evidence="4" key="1">
    <citation type="journal article" date="2019" name="Int. J. Syst. Evol. Microbiol.">
        <title>The Global Catalogue of Microorganisms (GCM) 10K type strain sequencing project: providing services to taxonomists for standard genome sequencing and annotation.</title>
        <authorList>
            <consortium name="The Broad Institute Genomics Platform"/>
            <consortium name="The Broad Institute Genome Sequencing Center for Infectious Disease"/>
            <person name="Wu L."/>
            <person name="Ma J."/>
        </authorList>
    </citation>
    <scope>NUCLEOTIDE SEQUENCE [LARGE SCALE GENOMIC DNA]</scope>
    <source>
        <strain evidence="4">KCTC 52449</strain>
    </source>
</reference>
<feature type="domain" description="DUF4325" evidence="2">
    <location>
        <begin position="363"/>
        <end position="424"/>
    </location>
</feature>
<evidence type="ECO:0000313" key="3">
    <source>
        <dbReference type="EMBL" id="MFC3202699.1"/>
    </source>
</evidence>
<keyword evidence="4" id="KW-1185">Reference proteome</keyword>
<evidence type="ECO:0000259" key="2">
    <source>
        <dbReference type="Pfam" id="PF14213"/>
    </source>
</evidence>
<gene>
    <name evidence="3" type="ORF">ACFOEW_12840</name>
</gene>
<protein>
    <submittedName>
        <fullName evidence="3">STAS-like domain-containing protein</fullName>
    </submittedName>
</protein>
<dbReference type="SUPFAM" id="SSF55874">
    <property type="entry name" value="ATPase domain of HSP90 chaperone/DNA topoisomerase II/histidine kinase"/>
    <property type="match status" value="1"/>
</dbReference>